<dbReference type="NCBIfam" id="TIGR00964">
    <property type="entry name" value="secE_bact"/>
    <property type="match status" value="1"/>
</dbReference>
<keyword evidence="3 9" id="KW-1003">Cell membrane</keyword>
<evidence type="ECO:0000256" key="5">
    <source>
        <dbReference type="ARBA" id="ARBA00022927"/>
    </source>
</evidence>
<dbReference type="NCBIfam" id="NF004374">
    <property type="entry name" value="PRK05740.1-5"/>
    <property type="match status" value="1"/>
</dbReference>
<evidence type="ECO:0000256" key="3">
    <source>
        <dbReference type="ARBA" id="ARBA00022475"/>
    </source>
</evidence>
<dbReference type="Gene3D" id="1.20.5.1030">
    <property type="entry name" value="Preprotein translocase secy subunit"/>
    <property type="match status" value="1"/>
</dbReference>
<keyword evidence="11" id="KW-1185">Reference proteome</keyword>
<comment type="subunit">
    <text evidence="9">Component of the Sec protein translocase complex. Heterotrimer consisting of SecY, SecE and SecG subunits. The heterotrimers can form oligomers, although 1 heterotrimer is thought to be able to translocate proteins. Interacts with the ribosome. Interacts with SecDF, and other proteins may be involved. Interacts with SecA.</text>
</comment>
<evidence type="ECO:0000256" key="8">
    <source>
        <dbReference type="ARBA" id="ARBA00023136"/>
    </source>
</evidence>
<evidence type="ECO:0000313" key="11">
    <source>
        <dbReference type="Proteomes" id="UP000697802"/>
    </source>
</evidence>
<dbReference type="InterPro" id="IPR038379">
    <property type="entry name" value="SecE_sf"/>
</dbReference>
<protein>
    <recommendedName>
        <fullName evidence="9">Protein translocase subunit SecE</fullName>
    </recommendedName>
</protein>
<comment type="similarity">
    <text evidence="9">Belongs to the SecE/SEC61-gamma family.</text>
</comment>
<dbReference type="InterPro" id="IPR005807">
    <property type="entry name" value="SecE_bac"/>
</dbReference>
<comment type="caution">
    <text evidence="10">The sequence shown here is derived from an EMBL/GenBank/DDBJ whole genome shotgun (WGS) entry which is preliminary data.</text>
</comment>
<feature type="transmembrane region" description="Helical" evidence="9">
    <location>
        <begin position="19"/>
        <end position="36"/>
    </location>
</feature>
<dbReference type="InterPro" id="IPR001901">
    <property type="entry name" value="Translocase_SecE/Sec61-g"/>
</dbReference>
<dbReference type="RefSeq" id="WP_133814334.1">
    <property type="nucleotide sequence ID" value="NZ_CAWPIF010000024.1"/>
</dbReference>
<proteinExistence type="inferred from homology"/>
<keyword evidence="4 9" id="KW-0812">Transmembrane</keyword>
<evidence type="ECO:0000256" key="4">
    <source>
        <dbReference type="ARBA" id="ARBA00022692"/>
    </source>
</evidence>
<keyword evidence="2 9" id="KW-0813">Transport</keyword>
<dbReference type="Proteomes" id="UP000697802">
    <property type="component" value="Unassembled WGS sequence"/>
</dbReference>
<dbReference type="EMBL" id="PUJU01000024">
    <property type="protein sequence ID" value="NHB88533.1"/>
    <property type="molecule type" value="Genomic_DNA"/>
</dbReference>
<dbReference type="HAMAP" id="MF_00422">
    <property type="entry name" value="SecE"/>
    <property type="match status" value="1"/>
</dbReference>
<evidence type="ECO:0000256" key="6">
    <source>
        <dbReference type="ARBA" id="ARBA00022989"/>
    </source>
</evidence>
<keyword evidence="6 9" id="KW-1133">Transmembrane helix</keyword>
<comment type="caution">
    <text evidence="9">Lacks conserved residue(s) required for the propagation of feature annotation.</text>
</comment>
<keyword evidence="5 9" id="KW-0653">Protein transport</keyword>
<accession>A0ABX0GH96</accession>
<dbReference type="PANTHER" id="PTHR33910">
    <property type="entry name" value="PROTEIN TRANSLOCASE SUBUNIT SECE"/>
    <property type="match status" value="1"/>
</dbReference>
<evidence type="ECO:0000256" key="7">
    <source>
        <dbReference type="ARBA" id="ARBA00023010"/>
    </source>
</evidence>
<feature type="transmembrane region" description="Helical" evidence="9">
    <location>
        <begin position="42"/>
        <end position="63"/>
    </location>
</feature>
<dbReference type="PANTHER" id="PTHR33910:SF1">
    <property type="entry name" value="PROTEIN TRANSLOCASE SUBUNIT SECE"/>
    <property type="match status" value="1"/>
</dbReference>
<feature type="transmembrane region" description="Helical" evidence="9">
    <location>
        <begin position="90"/>
        <end position="111"/>
    </location>
</feature>
<name>A0ABX0GH96_9GAMM</name>
<keyword evidence="8 9" id="KW-0472">Membrane</keyword>
<dbReference type="NCBIfam" id="NF004372">
    <property type="entry name" value="PRK05740.1-2"/>
    <property type="match status" value="1"/>
</dbReference>
<evidence type="ECO:0000313" key="10">
    <source>
        <dbReference type="EMBL" id="NHB88533.1"/>
    </source>
</evidence>
<comment type="subcellular location">
    <subcellularLocation>
        <location evidence="1">Membrane</location>
    </subcellularLocation>
</comment>
<reference evidence="10 11" key="1">
    <citation type="submission" date="2018-02" db="EMBL/GenBank/DDBJ databases">
        <authorList>
            <person name="Machado R.A."/>
        </authorList>
    </citation>
    <scope>NUCLEOTIDE SEQUENCE [LARGE SCALE GENOMIC DNA]</scope>
    <source>
        <strain evidence="10 11">T327</strain>
    </source>
</reference>
<dbReference type="PROSITE" id="PS01067">
    <property type="entry name" value="SECE_SEC61G"/>
    <property type="match status" value="1"/>
</dbReference>
<evidence type="ECO:0000256" key="2">
    <source>
        <dbReference type="ARBA" id="ARBA00022448"/>
    </source>
</evidence>
<dbReference type="Pfam" id="PF00584">
    <property type="entry name" value="SecE"/>
    <property type="match status" value="1"/>
</dbReference>
<comment type="function">
    <text evidence="9">Essential subunit of the Sec protein translocation channel SecYEG. Clamps together the 2 halves of SecY. May contact the channel plug during translocation.</text>
</comment>
<keyword evidence="7 9" id="KW-0811">Translocation</keyword>
<sequence length="127" mass="13954">MSANSDAQESKRGLEVMKWLLVAALLTVAIVGNYLYREYSLPLRAIAVVVIVALAGAVALWTAKGKTTLAFAREARVEMRKVIWPTRQETLHTTLIVAAVTALMSLILWGLDGILVRLVSFITGLRF</sequence>
<evidence type="ECO:0000256" key="1">
    <source>
        <dbReference type="ARBA" id="ARBA00004370"/>
    </source>
</evidence>
<gene>
    <name evidence="9" type="primary">secE</name>
    <name evidence="10" type="ORF">C5471_12775</name>
</gene>
<evidence type="ECO:0000256" key="9">
    <source>
        <dbReference type="HAMAP-Rule" id="MF_00422"/>
    </source>
</evidence>
<dbReference type="PRINTS" id="PR01650">
    <property type="entry name" value="SECETRNLCASE"/>
</dbReference>
<organism evidence="10 11">
    <name type="scientific">Photorhabdus tasmaniensis</name>
    <dbReference type="NCBI Taxonomy" id="1004159"/>
    <lineage>
        <taxon>Bacteria</taxon>
        <taxon>Pseudomonadati</taxon>
        <taxon>Pseudomonadota</taxon>
        <taxon>Gammaproteobacteria</taxon>
        <taxon>Enterobacterales</taxon>
        <taxon>Morganellaceae</taxon>
        <taxon>Photorhabdus</taxon>
    </lineage>
</organism>